<sequence length="108" mass="11700">MPGNFVKGDRKFMDDLAIATSLVIVTAVCIVFMLLPMFVTASMGFSVNSLQHFCLITLGIVSLCTLALVTKIMLEIFVAIHTINSLFSTSSERCTLRRHGACKTGDGP</sequence>
<dbReference type="KEGG" id="aplt:ANPL_04490"/>
<keyword evidence="1" id="KW-1133">Transmembrane helix</keyword>
<reference evidence="2 3" key="1">
    <citation type="journal article" date="2020" name="Pathogens">
        <title>First Whole Genome Sequence of Anaplasma platys, an Obligate Intracellular Rickettsial Pathogen of Dogs.</title>
        <authorList>
            <person name="Llanes A."/>
            <person name="Rajeev S."/>
        </authorList>
    </citation>
    <scope>NUCLEOTIDE SEQUENCE [LARGE SCALE GENOMIC DNA]</scope>
    <source>
        <strain evidence="2 3">S3</strain>
    </source>
</reference>
<evidence type="ECO:0000256" key="1">
    <source>
        <dbReference type="SAM" id="Phobius"/>
    </source>
</evidence>
<organism evidence="2 3">
    <name type="scientific">Anaplasma platys</name>
    <dbReference type="NCBI Taxonomy" id="949"/>
    <lineage>
        <taxon>Bacteria</taxon>
        <taxon>Pseudomonadati</taxon>
        <taxon>Pseudomonadota</taxon>
        <taxon>Alphaproteobacteria</taxon>
        <taxon>Rickettsiales</taxon>
        <taxon>Anaplasmataceae</taxon>
        <taxon>Anaplasma</taxon>
    </lineage>
</organism>
<keyword evidence="1" id="KW-0472">Membrane</keyword>
<keyword evidence="1" id="KW-0812">Transmembrane</keyword>
<proteinExistence type="predicted"/>
<keyword evidence="3" id="KW-1185">Reference proteome</keyword>
<dbReference type="EMBL" id="CP046391">
    <property type="protein sequence ID" value="QJC27941.1"/>
    <property type="molecule type" value="Genomic_DNA"/>
</dbReference>
<dbReference type="Proteomes" id="UP000500930">
    <property type="component" value="Chromosome"/>
</dbReference>
<evidence type="ECO:0000313" key="2">
    <source>
        <dbReference type="EMBL" id="QJC27941.1"/>
    </source>
</evidence>
<feature type="transmembrane region" description="Helical" evidence="1">
    <location>
        <begin position="16"/>
        <end position="38"/>
    </location>
</feature>
<accession>A0A858PZA5</accession>
<feature type="transmembrane region" description="Helical" evidence="1">
    <location>
        <begin position="50"/>
        <end position="69"/>
    </location>
</feature>
<gene>
    <name evidence="2" type="ORF">ANPL_04490</name>
</gene>
<protein>
    <submittedName>
        <fullName evidence="2">Uncharacterized protein</fullName>
    </submittedName>
</protein>
<dbReference type="AlphaFoldDB" id="A0A858PZA5"/>
<name>A0A858PZA5_9RICK</name>
<evidence type="ECO:0000313" key="3">
    <source>
        <dbReference type="Proteomes" id="UP000500930"/>
    </source>
</evidence>